<dbReference type="RefSeq" id="WP_269311339.1">
    <property type="nucleotide sequence ID" value="NZ_CP114052.1"/>
</dbReference>
<name>A0ABY7JRR7_9FIRM</name>
<reference evidence="1" key="1">
    <citation type="submission" date="2022-12" db="EMBL/GenBank/DDBJ databases">
        <title>Peptostreptococcus.</title>
        <authorList>
            <person name="Lee S.H."/>
        </authorList>
    </citation>
    <scope>NUCLEOTIDE SEQUENCE</scope>
    <source>
        <strain evidence="1">CBA3647</strain>
    </source>
</reference>
<dbReference type="Proteomes" id="UP001164187">
    <property type="component" value="Chromosome"/>
</dbReference>
<proteinExistence type="predicted"/>
<protein>
    <submittedName>
        <fullName evidence="1">Uncharacterized protein</fullName>
    </submittedName>
</protein>
<evidence type="ECO:0000313" key="2">
    <source>
        <dbReference type="Proteomes" id="UP001164187"/>
    </source>
</evidence>
<sequence>MEKIEEEQIKKITDALYGLDYDQWSLISNSVDMYFNKKITKLELDDKKVLYAFLNRDPRDPGTINIPKEY</sequence>
<keyword evidence="2" id="KW-1185">Reference proteome</keyword>
<accession>A0ABY7JRR7</accession>
<dbReference type="EMBL" id="CP114052">
    <property type="protein sequence ID" value="WAW14642.1"/>
    <property type="molecule type" value="Genomic_DNA"/>
</dbReference>
<gene>
    <name evidence="1" type="ORF">O0R46_08565</name>
</gene>
<organism evidence="1 2">
    <name type="scientific">Peptostreptococcus equinus</name>
    <dbReference type="NCBI Taxonomy" id="3003601"/>
    <lineage>
        <taxon>Bacteria</taxon>
        <taxon>Bacillati</taxon>
        <taxon>Bacillota</taxon>
        <taxon>Clostridia</taxon>
        <taxon>Peptostreptococcales</taxon>
        <taxon>Peptostreptococcaceae</taxon>
        <taxon>Peptostreptococcus</taxon>
    </lineage>
</organism>
<evidence type="ECO:0000313" key="1">
    <source>
        <dbReference type="EMBL" id="WAW14642.1"/>
    </source>
</evidence>